<name>A0A6I6E9K3_THETI</name>
<keyword evidence="8" id="KW-1185">Reference proteome</keyword>
<dbReference type="EMBL" id="CP039268">
    <property type="protein sequence ID" value="QGU31966.1"/>
    <property type="molecule type" value="Genomic_DNA"/>
</dbReference>
<gene>
    <name evidence="7" type="ORF">E6P07_02575</name>
</gene>
<organism evidence="7 8">
    <name type="scientific">Thermochromatium tepidum ATCC 43061</name>
    <dbReference type="NCBI Taxonomy" id="316276"/>
    <lineage>
        <taxon>Bacteria</taxon>
        <taxon>Pseudomonadati</taxon>
        <taxon>Pseudomonadota</taxon>
        <taxon>Gammaproteobacteria</taxon>
        <taxon>Chromatiales</taxon>
        <taxon>Chromatiaceae</taxon>
        <taxon>Thermochromatium</taxon>
    </lineage>
</organism>
<dbReference type="PANTHER" id="PTHR43461">
    <property type="entry name" value="TRANSMEMBRANE PROTEIN 256"/>
    <property type="match status" value="1"/>
</dbReference>
<dbReference type="InterPro" id="IPR006696">
    <property type="entry name" value="DUF423"/>
</dbReference>
<dbReference type="RefSeq" id="WP_153974165.1">
    <property type="nucleotide sequence ID" value="NZ_CP039268.1"/>
</dbReference>
<evidence type="ECO:0000256" key="3">
    <source>
        <dbReference type="ARBA" id="ARBA00022692"/>
    </source>
</evidence>
<sequence length="130" mass="13170">MSPASLWMTLGALGGLLTVALGAFGAHGLKGRVDPALLANWNTAADYLGLHALALLACGLTLLHRPGAGLVNWAGWAFLIGVCLFSGSLFAMTLTGLRQLGMITPIGGVLLILAWALLAVGAARLAGPAL</sequence>
<accession>A0A6I6E9K3</accession>
<evidence type="ECO:0000256" key="6">
    <source>
        <dbReference type="SAM" id="Phobius"/>
    </source>
</evidence>
<protein>
    <submittedName>
        <fullName evidence="7">DUF423 domain-containing protein</fullName>
    </submittedName>
</protein>
<feature type="transmembrane region" description="Helical" evidence="6">
    <location>
        <begin position="44"/>
        <end position="63"/>
    </location>
</feature>
<dbReference type="AlphaFoldDB" id="A0A6I6E9K3"/>
<dbReference type="PANTHER" id="PTHR43461:SF1">
    <property type="entry name" value="TRANSMEMBRANE PROTEIN 256"/>
    <property type="match status" value="1"/>
</dbReference>
<proteinExistence type="inferred from homology"/>
<evidence type="ECO:0000256" key="5">
    <source>
        <dbReference type="ARBA" id="ARBA00023136"/>
    </source>
</evidence>
<reference evidence="7 8" key="1">
    <citation type="submission" date="2019-12" db="EMBL/GenBank/DDBJ databases">
        <title>The complete genome of the thermophilic, anoxygenic phototrophic gammaproteobacterium Thermochromatium tepidum.</title>
        <authorList>
            <person name="Sattley W.M."/>
            <person name="Swingley W.D."/>
            <person name="Burchell B.M."/>
            <person name="Gurbani S.A."/>
            <person name="Kujawa C.M."/>
            <person name="Nuccio D.A."/>
            <person name="Schladweiler J."/>
            <person name="Shaffer K.N."/>
            <person name="Stokes L.M."/>
            <person name="Touchman J.W."/>
            <person name="Blankenship R.E."/>
            <person name="Madigan M.T."/>
        </authorList>
    </citation>
    <scope>NUCLEOTIDE SEQUENCE [LARGE SCALE GENOMIC DNA]</scope>
    <source>
        <strain evidence="7 8">ATCC 43061</strain>
    </source>
</reference>
<evidence type="ECO:0000256" key="4">
    <source>
        <dbReference type="ARBA" id="ARBA00022989"/>
    </source>
</evidence>
<dbReference type="Pfam" id="PF04241">
    <property type="entry name" value="DUF423"/>
    <property type="match status" value="1"/>
</dbReference>
<evidence type="ECO:0000313" key="7">
    <source>
        <dbReference type="EMBL" id="QGU31966.1"/>
    </source>
</evidence>
<dbReference type="OrthoDB" id="9802121at2"/>
<comment type="similarity">
    <text evidence="2">Belongs to the UPF0382 family.</text>
</comment>
<keyword evidence="3 6" id="KW-0812">Transmembrane</keyword>
<evidence type="ECO:0000313" key="8">
    <source>
        <dbReference type="Proteomes" id="UP000426424"/>
    </source>
</evidence>
<feature type="transmembrane region" description="Helical" evidence="6">
    <location>
        <begin position="70"/>
        <end position="94"/>
    </location>
</feature>
<evidence type="ECO:0000256" key="1">
    <source>
        <dbReference type="ARBA" id="ARBA00004141"/>
    </source>
</evidence>
<keyword evidence="4 6" id="KW-1133">Transmembrane helix</keyword>
<evidence type="ECO:0000256" key="2">
    <source>
        <dbReference type="ARBA" id="ARBA00009694"/>
    </source>
</evidence>
<keyword evidence="5 6" id="KW-0472">Membrane</keyword>
<dbReference type="GO" id="GO:0005886">
    <property type="term" value="C:plasma membrane"/>
    <property type="evidence" value="ECO:0007669"/>
    <property type="project" value="TreeGrafter"/>
</dbReference>
<comment type="subcellular location">
    <subcellularLocation>
        <location evidence="1">Membrane</location>
        <topology evidence="1">Multi-pass membrane protein</topology>
    </subcellularLocation>
</comment>
<dbReference type="KEGG" id="ttp:E6P07_02575"/>
<feature type="transmembrane region" description="Helical" evidence="6">
    <location>
        <begin position="106"/>
        <end position="126"/>
    </location>
</feature>
<dbReference type="Proteomes" id="UP000426424">
    <property type="component" value="Chromosome"/>
</dbReference>